<reference evidence="6" key="1">
    <citation type="submission" date="2015-03" db="EMBL/GenBank/DDBJ databases">
        <title>A transcriptome of Araucaria cunninghamii, an australian fine timber species.</title>
        <authorList>
            <person name="Jing Yi C.J.Y."/>
            <person name="Yin San L.Y.S."/>
            <person name="Abdul Karim S.S."/>
            <person name="Wan Azmi N.N."/>
            <person name="Hercus R.R."/>
            <person name="Croft L.L."/>
        </authorList>
    </citation>
    <scope>NUCLEOTIDE SEQUENCE</scope>
    <source>
        <strain evidence="6">MI0301</strain>
        <tissue evidence="6">Leaf</tissue>
    </source>
</reference>
<keyword evidence="1" id="KW-0479">Metal-binding</keyword>
<dbReference type="Gene3D" id="1.10.238.10">
    <property type="entry name" value="EF-hand"/>
    <property type="match status" value="2"/>
</dbReference>
<feature type="region of interest" description="Disordered" evidence="4">
    <location>
        <begin position="1"/>
        <end position="53"/>
    </location>
</feature>
<sequence>MVMGLPWFADWKKSPAKSPRPQSKRFNVFSSKSRPSFSSSKKSSSHARQGSSMGKNVNFSGCGDLKNCPLPGAAELEYVFKKFDGNADGKISSSELCDVMRLLGHDPSEEELRLMMAEADSDGDGYVDFSEFVALNTNGVGSVESLEDLKDAFKIFDMDGNGFISADELHNVLRRLGESCSLAECRNMIEVVDVDGDGHVSFDEFLAMMTTPIAN</sequence>
<dbReference type="InterPro" id="IPR011992">
    <property type="entry name" value="EF-hand-dom_pair"/>
</dbReference>
<feature type="compositionally biased region" description="Polar residues" evidence="4">
    <location>
        <begin position="20"/>
        <end position="29"/>
    </location>
</feature>
<feature type="domain" description="EF-hand" evidence="5">
    <location>
        <begin position="144"/>
        <end position="179"/>
    </location>
</feature>
<dbReference type="InterPro" id="IPR018247">
    <property type="entry name" value="EF_Hand_1_Ca_BS"/>
</dbReference>
<dbReference type="AlphaFoldDB" id="A0A0D6QVJ9"/>
<dbReference type="SMART" id="SM00054">
    <property type="entry name" value="EFh"/>
    <property type="match status" value="4"/>
</dbReference>
<dbReference type="InterPro" id="IPR039647">
    <property type="entry name" value="EF_hand_pair_protein_CML-like"/>
</dbReference>
<feature type="domain" description="EF-hand" evidence="5">
    <location>
        <begin position="71"/>
        <end position="106"/>
    </location>
</feature>
<evidence type="ECO:0000256" key="2">
    <source>
        <dbReference type="ARBA" id="ARBA00022737"/>
    </source>
</evidence>
<evidence type="ECO:0000256" key="3">
    <source>
        <dbReference type="ARBA" id="ARBA00022837"/>
    </source>
</evidence>
<evidence type="ECO:0000256" key="4">
    <source>
        <dbReference type="SAM" id="MobiDB-lite"/>
    </source>
</evidence>
<keyword evidence="3" id="KW-0106">Calcium</keyword>
<dbReference type="GO" id="GO:0005509">
    <property type="term" value="F:calcium ion binding"/>
    <property type="evidence" value="ECO:0007669"/>
    <property type="project" value="InterPro"/>
</dbReference>
<feature type="compositionally biased region" description="Low complexity" evidence="4">
    <location>
        <begin position="30"/>
        <end position="52"/>
    </location>
</feature>
<feature type="domain" description="EF-hand" evidence="5">
    <location>
        <begin position="180"/>
        <end position="215"/>
    </location>
</feature>
<keyword evidence="2" id="KW-0677">Repeat</keyword>
<evidence type="ECO:0000313" key="6">
    <source>
        <dbReference type="EMBL" id="JAG94564.1"/>
    </source>
</evidence>
<evidence type="ECO:0000256" key="1">
    <source>
        <dbReference type="ARBA" id="ARBA00022723"/>
    </source>
</evidence>
<protein>
    <recommendedName>
        <fullName evidence="5">EF-hand domain-containing protein</fullName>
    </recommendedName>
</protein>
<dbReference type="PROSITE" id="PS50222">
    <property type="entry name" value="EF_HAND_2"/>
    <property type="match status" value="4"/>
</dbReference>
<dbReference type="InterPro" id="IPR002048">
    <property type="entry name" value="EF_hand_dom"/>
</dbReference>
<dbReference type="PROSITE" id="PS00018">
    <property type="entry name" value="EF_HAND_1"/>
    <property type="match status" value="4"/>
</dbReference>
<accession>A0A0D6QVJ9</accession>
<proteinExistence type="predicted"/>
<dbReference type="FunFam" id="1.10.238.10:FF:000001">
    <property type="entry name" value="Calmodulin 1"/>
    <property type="match status" value="1"/>
</dbReference>
<evidence type="ECO:0000259" key="5">
    <source>
        <dbReference type="PROSITE" id="PS50222"/>
    </source>
</evidence>
<dbReference type="PANTHER" id="PTHR10891">
    <property type="entry name" value="EF-HAND CALCIUM-BINDING DOMAIN CONTAINING PROTEIN"/>
    <property type="match status" value="1"/>
</dbReference>
<dbReference type="EMBL" id="GCKF01043126">
    <property type="protein sequence ID" value="JAG94564.1"/>
    <property type="molecule type" value="Transcribed_RNA"/>
</dbReference>
<dbReference type="Pfam" id="PF13499">
    <property type="entry name" value="EF-hand_7"/>
    <property type="match status" value="2"/>
</dbReference>
<dbReference type="CDD" id="cd00051">
    <property type="entry name" value="EFh"/>
    <property type="match status" value="2"/>
</dbReference>
<feature type="domain" description="EF-hand" evidence="5">
    <location>
        <begin position="107"/>
        <end position="142"/>
    </location>
</feature>
<organism evidence="6">
    <name type="scientific">Araucaria cunninghamii</name>
    <name type="common">Hoop pine</name>
    <name type="synonym">Moreton Bay pine</name>
    <dbReference type="NCBI Taxonomy" id="56994"/>
    <lineage>
        <taxon>Eukaryota</taxon>
        <taxon>Viridiplantae</taxon>
        <taxon>Streptophyta</taxon>
        <taxon>Embryophyta</taxon>
        <taxon>Tracheophyta</taxon>
        <taxon>Spermatophyta</taxon>
        <taxon>Pinopsida</taxon>
        <taxon>Pinidae</taxon>
        <taxon>Conifers II</taxon>
        <taxon>Araucariales</taxon>
        <taxon>Araucariaceae</taxon>
        <taxon>Araucaria</taxon>
    </lineage>
</organism>
<dbReference type="SUPFAM" id="SSF47473">
    <property type="entry name" value="EF-hand"/>
    <property type="match status" value="1"/>
</dbReference>
<name>A0A0D6QVJ9_ARACU</name>